<keyword evidence="2" id="KW-1185">Reference proteome</keyword>
<dbReference type="EMBL" id="CAUJNA010003282">
    <property type="protein sequence ID" value="CAJ1397885.1"/>
    <property type="molecule type" value="Genomic_DNA"/>
</dbReference>
<gene>
    <name evidence="1" type="ORF">EVOR1521_LOCUS21813</name>
</gene>
<protein>
    <submittedName>
        <fullName evidence="1">Uncharacterized protein</fullName>
    </submittedName>
</protein>
<dbReference type="Proteomes" id="UP001178507">
    <property type="component" value="Unassembled WGS sequence"/>
</dbReference>
<name>A0AA36J1H2_9DINO</name>
<sequence>MASRESTAACDAATHLKVFLSQSKAQNRQRLRSNNSRGAWCNKSFPHAFAVGVSSRHGMASRESTAACDAATHLKVFLSQSNDQNRQRLRSNNSRGAWCHKSFPHAFAVGVSSRHGMASRESTAACDAATHLKVFLSQSNDQNRQRLSRLRSTNSRGAWCNKSFPHAFAVGVSSRHGMASRESTAACDAATHLKVFLSQSKDQNRQRLSRLRSTNSRGAMCNKSFPHAFAVGVRSRHGMASRESTAACDAATHLKVFLSQSNDQNRQRLSRLRSTNSRGAWCNKSFPHAFAVGVSSRHGMASRESTAACDAATHLKSFLSQSKDQRRQRHRHQAACG</sequence>
<proteinExistence type="predicted"/>
<evidence type="ECO:0000313" key="1">
    <source>
        <dbReference type="EMBL" id="CAJ1397885.1"/>
    </source>
</evidence>
<comment type="caution">
    <text evidence="1">The sequence shown here is derived from an EMBL/GenBank/DDBJ whole genome shotgun (WGS) entry which is preliminary data.</text>
</comment>
<dbReference type="AlphaFoldDB" id="A0AA36J1H2"/>
<reference evidence="1" key="1">
    <citation type="submission" date="2023-08" db="EMBL/GenBank/DDBJ databases">
        <authorList>
            <person name="Chen Y."/>
            <person name="Shah S."/>
            <person name="Dougan E. K."/>
            <person name="Thang M."/>
            <person name="Chan C."/>
        </authorList>
    </citation>
    <scope>NUCLEOTIDE SEQUENCE</scope>
</reference>
<accession>A0AA36J1H2</accession>
<evidence type="ECO:0000313" key="2">
    <source>
        <dbReference type="Proteomes" id="UP001178507"/>
    </source>
</evidence>
<organism evidence="1 2">
    <name type="scientific">Effrenium voratum</name>
    <dbReference type="NCBI Taxonomy" id="2562239"/>
    <lineage>
        <taxon>Eukaryota</taxon>
        <taxon>Sar</taxon>
        <taxon>Alveolata</taxon>
        <taxon>Dinophyceae</taxon>
        <taxon>Suessiales</taxon>
        <taxon>Symbiodiniaceae</taxon>
        <taxon>Effrenium</taxon>
    </lineage>
</organism>